<comment type="caution">
    <text evidence="13">The sequence shown here is derived from an EMBL/GenBank/DDBJ whole genome shotgun (WGS) entry which is preliminary data.</text>
</comment>
<gene>
    <name evidence="13" type="ORF">RIMI_LOCUS9310694</name>
</gene>
<comment type="subcellular location">
    <subcellularLocation>
        <location evidence="2">Chromosome</location>
    </subcellularLocation>
    <subcellularLocation>
        <location evidence="1 10">Nucleus</location>
    </subcellularLocation>
</comment>
<evidence type="ECO:0000259" key="12">
    <source>
        <dbReference type="Pfam" id="PF16211"/>
    </source>
</evidence>
<evidence type="ECO:0000256" key="9">
    <source>
        <dbReference type="ARBA" id="ARBA00023269"/>
    </source>
</evidence>
<keyword evidence="5" id="KW-0832">Ubl conjugation</keyword>
<evidence type="ECO:0000256" key="7">
    <source>
        <dbReference type="ARBA" id="ARBA00023125"/>
    </source>
</evidence>
<dbReference type="InterPro" id="IPR032454">
    <property type="entry name" value="Histone_H2A_C"/>
</dbReference>
<comment type="subunit">
    <text evidence="10">The nucleosome is a histone octamer containing two molecules each of H2A, H2B, H3 and H4 assembled in one H3-H4 heterotetramer and two H2A-H2B heterodimers. The octamer wraps approximately 147 bp of DNA.</text>
</comment>
<dbReference type="Pfam" id="PF16211">
    <property type="entry name" value="Histone_H2A_C"/>
    <property type="match status" value="1"/>
</dbReference>
<name>A0ABN9LK99_9NEOB</name>
<dbReference type="PRINTS" id="PR00620">
    <property type="entry name" value="HISTONEH2A"/>
</dbReference>
<evidence type="ECO:0000256" key="1">
    <source>
        <dbReference type="ARBA" id="ARBA00004123"/>
    </source>
</evidence>
<keyword evidence="4 10" id="KW-0158">Chromosome</keyword>
<keyword evidence="9 10" id="KW-0544">Nucleosome core</keyword>
<dbReference type="InterPro" id="IPR002119">
    <property type="entry name" value="Histone_H2A"/>
</dbReference>
<dbReference type="SMART" id="SM00414">
    <property type="entry name" value="H2A"/>
    <property type="match status" value="1"/>
</dbReference>
<keyword evidence="6" id="KW-0007">Acetylation</keyword>
<feature type="domain" description="Core Histone H2A/H2B/H3" evidence="11">
    <location>
        <begin position="56"/>
        <end position="137"/>
    </location>
</feature>
<keyword evidence="8 10" id="KW-0539">Nucleus</keyword>
<evidence type="ECO:0000259" key="11">
    <source>
        <dbReference type="Pfam" id="PF00125"/>
    </source>
</evidence>
<organism evidence="13 14">
    <name type="scientific">Ranitomeya imitator</name>
    <name type="common">mimic poison frog</name>
    <dbReference type="NCBI Taxonomy" id="111125"/>
    <lineage>
        <taxon>Eukaryota</taxon>
        <taxon>Metazoa</taxon>
        <taxon>Chordata</taxon>
        <taxon>Craniata</taxon>
        <taxon>Vertebrata</taxon>
        <taxon>Euteleostomi</taxon>
        <taxon>Amphibia</taxon>
        <taxon>Batrachia</taxon>
        <taxon>Anura</taxon>
        <taxon>Neobatrachia</taxon>
        <taxon>Hyloidea</taxon>
        <taxon>Dendrobatidae</taxon>
        <taxon>Dendrobatinae</taxon>
        <taxon>Ranitomeya</taxon>
    </lineage>
</organism>
<dbReference type="EMBL" id="CAUEEQ010019187">
    <property type="protein sequence ID" value="CAJ0941665.1"/>
    <property type="molecule type" value="Genomic_DNA"/>
</dbReference>
<protein>
    <recommendedName>
        <fullName evidence="10">Histone H2A</fullName>
    </recommendedName>
</protein>
<dbReference type="SUPFAM" id="SSF47113">
    <property type="entry name" value="Histone-fold"/>
    <property type="match status" value="1"/>
</dbReference>
<dbReference type="PROSITE" id="PS00046">
    <property type="entry name" value="HISTONE_H2A"/>
    <property type="match status" value="1"/>
</dbReference>
<evidence type="ECO:0000313" key="13">
    <source>
        <dbReference type="EMBL" id="CAJ0941665.1"/>
    </source>
</evidence>
<dbReference type="Proteomes" id="UP001176940">
    <property type="component" value="Unassembled WGS sequence"/>
</dbReference>
<dbReference type="InterPro" id="IPR007125">
    <property type="entry name" value="H2A/H2B/H3"/>
</dbReference>
<evidence type="ECO:0000256" key="6">
    <source>
        <dbReference type="ARBA" id="ARBA00022990"/>
    </source>
</evidence>
<evidence type="ECO:0000256" key="2">
    <source>
        <dbReference type="ARBA" id="ARBA00004286"/>
    </source>
</evidence>
<keyword evidence="7 10" id="KW-0238">DNA-binding</keyword>
<dbReference type="CDD" id="cd00074">
    <property type="entry name" value="HFD_H2A"/>
    <property type="match status" value="1"/>
</dbReference>
<dbReference type="PANTHER" id="PTHR23430">
    <property type="entry name" value="HISTONE H2A"/>
    <property type="match status" value="1"/>
</dbReference>
<dbReference type="InterPro" id="IPR009072">
    <property type="entry name" value="Histone-fold"/>
</dbReference>
<feature type="domain" description="Histone H2A C-terminal" evidence="12">
    <location>
        <begin position="140"/>
        <end position="173"/>
    </location>
</feature>
<evidence type="ECO:0000256" key="5">
    <source>
        <dbReference type="ARBA" id="ARBA00022843"/>
    </source>
</evidence>
<proteinExistence type="inferred from homology"/>
<sequence length="186" mass="20487">MQKAYGLVILENYEYLCMRKCHDPQSSIVVIYSSRAQNRGSGRTVLLIMFGRGNKVQKPAAGKTSRSAKAGLQFPVGHIHRFLRKGNYAAKIRSGADIYLPAILEYLCAEVLKLSGNAAKDDKKSRILLPHIQLVFRNDEELSKLFDGVTIAEGGILPNIHAVLVPTKTARGSSSQEPEASESQEF</sequence>
<accession>A0ABN9LK99</accession>
<dbReference type="Pfam" id="PF00125">
    <property type="entry name" value="Histone"/>
    <property type="match status" value="1"/>
</dbReference>
<reference evidence="13" key="1">
    <citation type="submission" date="2023-07" db="EMBL/GenBank/DDBJ databases">
        <authorList>
            <person name="Stuckert A."/>
        </authorList>
    </citation>
    <scope>NUCLEOTIDE SEQUENCE</scope>
</reference>
<comment type="similarity">
    <text evidence="3 10">Belongs to the histone H2A family.</text>
</comment>
<evidence type="ECO:0000313" key="14">
    <source>
        <dbReference type="Proteomes" id="UP001176940"/>
    </source>
</evidence>
<evidence type="ECO:0000256" key="10">
    <source>
        <dbReference type="RuleBase" id="RU003767"/>
    </source>
</evidence>
<dbReference type="InterPro" id="IPR032458">
    <property type="entry name" value="Histone_H2A_CS"/>
</dbReference>
<keyword evidence="14" id="KW-1185">Reference proteome</keyword>
<evidence type="ECO:0000256" key="8">
    <source>
        <dbReference type="ARBA" id="ARBA00023242"/>
    </source>
</evidence>
<evidence type="ECO:0000256" key="3">
    <source>
        <dbReference type="ARBA" id="ARBA00010691"/>
    </source>
</evidence>
<dbReference type="Gene3D" id="1.10.20.10">
    <property type="entry name" value="Histone, subunit A"/>
    <property type="match status" value="1"/>
</dbReference>
<evidence type="ECO:0000256" key="4">
    <source>
        <dbReference type="ARBA" id="ARBA00022454"/>
    </source>
</evidence>